<evidence type="ECO:0000313" key="2">
    <source>
        <dbReference type="Proteomes" id="UP000177506"/>
    </source>
</evidence>
<dbReference type="Proteomes" id="UP000177506">
    <property type="component" value="Unassembled WGS sequence"/>
</dbReference>
<dbReference type="AlphaFoldDB" id="A0A1G1TMN6"/>
<organism evidence="1 2">
    <name type="scientific">Hymenobacter coccineus</name>
    <dbReference type="NCBI Taxonomy" id="1908235"/>
    <lineage>
        <taxon>Bacteria</taxon>
        <taxon>Pseudomonadati</taxon>
        <taxon>Bacteroidota</taxon>
        <taxon>Cytophagia</taxon>
        <taxon>Cytophagales</taxon>
        <taxon>Hymenobacteraceae</taxon>
        <taxon>Hymenobacter</taxon>
    </lineage>
</organism>
<comment type="caution">
    <text evidence="1">The sequence shown here is derived from an EMBL/GenBank/DDBJ whole genome shotgun (WGS) entry which is preliminary data.</text>
</comment>
<reference evidence="1 2" key="1">
    <citation type="submission" date="2016-08" db="EMBL/GenBank/DDBJ databases">
        <title>Hymenobacter coccineus sp. nov., Hymenobacter lapidarius sp. nov. and Hymenobacter glacialis sp. nov., isolated from Antarctic soil.</title>
        <authorList>
            <person name="Sedlacek I."/>
            <person name="Kralova S."/>
            <person name="Kyrova K."/>
            <person name="Maslanova I."/>
            <person name="Stankova E."/>
            <person name="Vrbovska V."/>
            <person name="Nemec M."/>
            <person name="Bartak M."/>
            <person name="Svec P."/>
            <person name="Busse H.-J."/>
            <person name="Pantucek R."/>
        </authorList>
    </citation>
    <scope>NUCLEOTIDE SEQUENCE [LARGE SCALE GENOMIC DNA]</scope>
    <source>
        <strain evidence="1 2">CCM 8649</strain>
    </source>
</reference>
<keyword evidence="2" id="KW-1185">Reference proteome</keyword>
<accession>A0A1G1TMN6</accession>
<dbReference type="OrthoDB" id="165658at2"/>
<evidence type="ECO:0008006" key="3">
    <source>
        <dbReference type="Google" id="ProtNLM"/>
    </source>
</evidence>
<evidence type="ECO:0000313" key="1">
    <source>
        <dbReference type="EMBL" id="OGX92127.1"/>
    </source>
</evidence>
<proteinExistence type="predicted"/>
<dbReference type="RefSeq" id="WP_070739407.1">
    <property type="nucleotide sequence ID" value="NZ_MDZA01000011.1"/>
</dbReference>
<name>A0A1G1TMN6_9BACT</name>
<dbReference type="EMBL" id="MDZA01000011">
    <property type="protein sequence ID" value="OGX92127.1"/>
    <property type="molecule type" value="Genomic_DNA"/>
</dbReference>
<sequence>MEPILMDTNVGVVANDGHPDASPACVRSAIARLHQLMANEILVLDADWEILREYERNLTPKVGPRAGNLFLRWVYNNRTNVERCHTVTLIRTPENQYEAFPTDPALAAFDLSDRKFVATALTHPAKPLVVNATDSDWHHHREALKAHGVSVEFICPAEMTAPRQN</sequence>
<gene>
    <name evidence="1" type="ORF">BEN49_03600</name>
</gene>
<protein>
    <recommendedName>
        <fullName evidence="3">PIN domain-containing protein</fullName>
    </recommendedName>
</protein>